<evidence type="ECO:0008006" key="5">
    <source>
        <dbReference type="Google" id="ProtNLM"/>
    </source>
</evidence>
<evidence type="ECO:0000313" key="3">
    <source>
        <dbReference type="EMBL" id="AIO00533.1"/>
    </source>
</evidence>
<gene>
    <name evidence="3" type="ORF">LPMP_303110</name>
</gene>
<reference evidence="3 4" key="1">
    <citation type="journal article" date="2015" name="Sci. Rep.">
        <title>The genome of Leishmania panamensis: insights into genomics of the L. (Viannia) subgenus.</title>
        <authorList>
            <person name="Llanes A."/>
            <person name="Restrepo C.M."/>
            <person name="Vecchio G.D."/>
            <person name="Anguizola F.J."/>
            <person name="Lleonart R."/>
        </authorList>
    </citation>
    <scope>NUCLEOTIDE SEQUENCE [LARGE SCALE GENOMIC DNA]</scope>
    <source>
        <strain evidence="3 4">MHOM/PA/94/PSC-1</strain>
    </source>
</reference>
<protein>
    <recommendedName>
        <fullName evidence="5">Translocon-associated protein subunit beta</fullName>
    </recommendedName>
</protein>
<dbReference type="KEGG" id="lpan:LPMP_303110"/>
<sequence length="212" mass="23392">MSALRVVLSLCLVALVATTCCSQVTQDVEMNPHPLVFVSKTTSSDDIVLGTSLEVSVTVTNYGQSPAFDVQISDHLEDGSLQSKFIASLPYGASETLRYTVTPSALGNYAVSVAEVTYNVEQGNAATSRKALSNMIRESEAYYYGDGVDDESFRGFISVLTRDRYERLHARYIKESTAYLFLGAIPALFPYVLYRVKQSEVDSLLRQRKANK</sequence>
<dbReference type="PANTHER" id="PTHR12861:SF3">
    <property type="entry name" value="TRANSLOCON-ASSOCIATED PROTEIN SUBUNIT BETA"/>
    <property type="match status" value="1"/>
</dbReference>
<dbReference type="eggNOG" id="ENOG502RZZ6">
    <property type="taxonomic scope" value="Eukaryota"/>
</dbReference>
<dbReference type="Proteomes" id="UP000063063">
    <property type="component" value="Chromosome 30"/>
</dbReference>
<dbReference type="GeneID" id="22577364"/>
<dbReference type="InterPro" id="IPR013783">
    <property type="entry name" value="Ig-like_fold"/>
</dbReference>
<keyword evidence="1" id="KW-0812">Transmembrane</keyword>
<dbReference type="PANTHER" id="PTHR12861">
    <property type="entry name" value="TRANSLOCON-ASSOCIATED PROTEIN, BETA SUBUNIT PRECURSOR TRAP-BETA SIGNAL SEQUENCE RECEPTOR BETA SUBUNIT"/>
    <property type="match status" value="1"/>
</dbReference>
<evidence type="ECO:0000313" key="4">
    <source>
        <dbReference type="Proteomes" id="UP000063063"/>
    </source>
</evidence>
<dbReference type="GO" id="GO:0005783">
    <property type="term" value="C:endoplasmic reticulum"/>
    <property type="evidence" value="ECO:0007669"/>
    <property type="project" value="TreeGrafter"/>
</dbReference>
<dbReference type="RefSeq" id="XP_010701333.1">
    <property type="nucleotide sequence ID" value="XM_010703031.1"/>
</dbReference>
<dbReference type="VEuPathDB" id="TriTrypDB:LPAL13_300036000"/>
<dbReference type="OrthoDB" id="5860827at2759"/>
<dbReference type="Gene3D" id="2.60.40.10">
    <property type="entry name" value="Immunoglobulins"/>
    <property type="match status" value="1"/>
</dbReference>
<keyword evidence="4" id="KW-1185">Reference proteome</keyword>
<feature type="transmembrane region" description="Helical" evidence="1">
    <location>
        <begin position="178"/>
        <end position="196"/>
    </location>
</feature>
<dbReference type="Pfam" id="PF05753">
    <property type="entry name" value="TRAP_beta"/>
    <property type="match status" value="1"/>
</dbReference>
<feature type="signal peptide" evidence="2">
    <location>
        <begin position="1"/>
        <end position="22"/>
    </location>
</feature>
<feature type="chain" id="PRO_5001839086" description="Translocon-associated protein subunit beta" evidence="2">
    <location>
        <begin position="23"/>
        <end position="212"/>
    </location>
</feature>
<evidence type="ECO:0000256" key="1">
    <source>
        <dbReference type="SAM" id="Phobius"/>
    </source>
</evidence>
<name>A0A088RWJ6_LEIPA</name>
<keyword evidence="2" id="KW-0732">Signal</keyword>
<accession>A0A088RWJ6</accession>
<keyword evidence="1" id="KW-0472">Membrane</keyword>
<dbReference type="VEuPathDB" id="TriTrypDB:LPMP_303110"/>
<dbReference type="AlphaFoldDB" id="A0A088RWJ6"/>
<organism evidence="3 4">
    <name type="scientific">Leishmania panamensis</name>
    <dbReference type="NCBI Taxonomy" id="5679"/>
    <lineage>
        <taxon>Eukaryota</taxon>
        <taxon>Discoba</taxon>
        <taxon>Euglenozoa</taxon>
        <taxon>Kinetoplastea</taxon>
        <taxon>Metakinetoplastina</taxon>
        <taxon>Trypanosomatida</taxon>
        <taxon>Trypanosomatidae</taxon>
        <taxon>Leishmaniinae</taxon>
        <taxon>Leishmania</taxon>
        <taxon>Leishmania guyanensis species complex</taxon>
    </lineage>
</organism>
<proteinExistence type="predicted"/>
<keyword evidence="1" id="KW-1133">Transmembrane helix</keyword>
<evidence type="ECO:0000256" key="2">
    <source>
        <dbReference type="SAM" id="SignalP"/>
    </source>
</evidence>
<dbReference type="EMBL" id="CP009399">
    <property type="protein sequence ID" value="AIO00533.1"/>
    <property type="molecule type" value="Genomic_DNA"/>
</dbReference>